<accession>A0A1G1VNC5</accession>
<dbReference type="Proteomes" id="UP000177324">
    <property type="component" value="Unassembled WGS sequence"/>
</dbReference>
<dbReference type="InterPro" id="IPR036646">
    <property type="entry name" value="PGAM_B_sf"/>
</dbReference>
<comment type="caution">
    <text evidence="16">The sequence shown here is derived from an EMBL/GenBank/DDBJ whole genome shotgun (WGS) entry which is preliminary data.</text>
</comment>
<dbReference type="HAMAP" id="MF_01038">
    <property type="entry name" value="GpmI"/>
    <property type="match status" value="1"/>
</dbReference>
<feature type="binding site" evidence="13">
    <location>
        <position position="465"/>
    </location>
    <ligand>
        <name>Mn(2+)</name>
        <dbReference type="ChEBI" id="CHEBI:29035"/>
        <label>2</label>
    </ligand>
</feature>
<evidence type="ECO:0000256" key="2">
    <source>
        <dbReference type="ARBA" id="ARBA00001936"/>
    </source>
</evidence>
<feature type="binding site" evidence="13">
    <location>
        <position position="428"/>
    </location>
    <ligand>
        <name>Mn(2+)</name>
        <dbReference type="ChEBI" id="CHEBI:29035"/>
        <label>1</label>
    </ligand>
</feature>
<comment type="similarity">
    <text evidence="5 10">Belongs to the BPG-independent phosphoglycerate mutase family.</text>
</comment>
<evidence type="ECO:0000256" key="9">
    <source>
        <dbReference type="ARBA" id="ARBA00023235"/>
    </source>
</evidence>
<feature type="binding site" evidence="13">
    <location>
        <position position="484"/>
    </location>
    <ligand>
        <name>Mn(2+)</name>
        <dbReference type="ChEBI" id="CHEBI:29035"/>
        <label>1</label>
    </ligand>
</feature>
<dbReference type="STRING" id="1797589.A2784_03080"/>
<evidence type="ECO:0000259" key="15">
    <source>
        <dbReference type="Pfam" id="PF06415"/>
    </source>
</evidence>
<evidence type="ECO:0000256" key="12">
    <source>
        <dbReference type="PIRSR" id="PIRSR001492-2"/>
    </source>
</evidence>
<dbReference type="NCBIfam" id="TIGR01307">
    <property type="entry name" value="pgm_bpd_ind"/>
    <property type="match status" value="1"/>
</dbReference>
<evidence type="ECO:0000256" key="13">
    <source>
        <dbReference type="PIRSR" id="PIRSR001492-3"/>
    </source>
</evidence>
<comment type="caution">
    <text evidence="10">Lacks conserved residue(s) required for the propagation of feature annotation.</text>
</comment>
<evidence type="ECO:0000256" key="3">
    <source>
        <dbReference type="ARBA" id="ARBA00002315"/>
    </source>
</evidence>
<dbReference type="UniPathway" id="UPA00109">
    <property type="reaction ID" value="UER00186"/>
</dbReference>
<feature type="binding site" evidence="10 12">
    <location>
        <position position="124"/>
    </location>
    <ligand>
        <name>substrate</name>
    </ligand>
</feature>
<dbReference type="Pfam" id="PF01676">
    <property type="entry name" value="Metalloenzyme"/>
    <property type="match status" value="1"/>
</dbReference>
<evidence type="ECO:0000256" key="7">
    <source>
        <dbReference type="ARBA" id="ARBA00023152"/>
    </source>
</evidence>
<dbReference type="PANTHER" id="PTHR31637:SF0">
    <property type="entry name" value="2,3-BISPHOSPHOGLYCERATE-INDEPENDENT PHOSPHOGLYCERATE MUTASE"/>
    <property type="match status" value="1"/>
</dbReference>
<feature type="binding site" evidence="10 12">
    <location>
        <begin position="154"/>
        <end position="155"/>
    </location>
    <ligand>
        <name>substrate</name>
    </ligand>
</feature>
<dbReference type="InterPro" id="IPR017850">
    <property type="entry name" value="Alkaline_phosphatase_core_sf"/>
</dbReference>
<dbReference type="GO" id="GO:0006007">
    <property type="term" value="P:glucose catabolic process"/>
    <property type="evidence" value="ECO:0007669"/>
    <property type="project" value="InterPro"/>
</dbReference>
<dbReference type="InterPro" id="IPR011258">
    <property type="entry name" value="BPG-indep_PGM_N"/>
</dbReference>
<feature type="binding site" evidence="10 12">
    <location>
        <position position="192"/>
    </location>
    <ligand>
        <name>substrate</name>
    </ligand>
</feature>
<evidence type="ECO:0000256" key="6">
    <source>
        <dbReference type="ARBA" id="ARBA00022723"/>
    </source>
</evidence>
<feature type="binding site" evidence="10 12">
    <location>
        <position position="359"/>
    </location>
    <ligand>
        <name>substrate</name>
    </ligand>
</feature>
<proteinExistence type="inferred from homology"/>
<dbReference type="Gene3D" id="3.40.720.10">
    <property type="entry name" value="Alkaline Phosphatase, subunit A"/>
    <property type="match status" value="1"/>
</dbReference>
<comment type="cofactor">
    <cofactor evidence="2">
        <name>Mn(2+)</name>
        <dbReference type="ChEBI" id="CHEBI:29035"/>
    </cofactor>
</comment>
<evidence type="ECO:0000313" key="17">
    <source>
        <dbReference type="Proteomes" id="UP000177324"/>
    </source>
</evidence>
<dbReference type="GO" id="GO:0004619">
    <property type="term" value="F:phosphoglycerate mutase activity"/>
    <property type="evidence" value="ECO:0007669"/>
    <property type="project" value="UniProtKB-UniRule"/>
</dbReference>
<keyword evidence="9 10" id="KW-0413">Isomerase</keyword>
<dbReference type="PIRSF" id="PIRSF001492">
    <property type="entry name" value="IPGAM"/>
    <property type="match status" value="1"/>
</dbReference>
<dbReference type="InterPro" id="IPR005995">
    <property type="entry name" value="Pgm_bpd_ind"/>
</dbReference>
<keyword evidence="7 10" id="KW-0324">Glycolysis</keyword>
<evidence type="ECO:0000256" key="5">
    <source>
        <dbReference type="ARBA" id="ARBA00008819"/>
    </source>
</evidence>
<reference evidence="16 17" key="1">
    <citation type="journal article" date="2016" name="Nat. Commun.">
        <title>Thousands of microbial genomes shed light on interconnected biogeochemical processes in an aquifer system.</title>
        <authorList>
            <person name="Anantharaman K."/>
            <person name="Brown C.T."/>
            <person name="Hug L.A."/>
            <person name="Sharon I."/>
            <person name="Castelle C.J."/>
            <person name="Probst A.J."/>
            <person name="Thomas B.C."/>
            <person name="Singh A."/>
            <person name="Wilkins M.J."/>
            <person name="Karaoz U."/>
            <person name="Brodie E.L."/>
            <person name="Williams K.H."/>
            <person name="Hubbard S.S."/>
            <person name="Banfield J.F."/>
        </authorList>
    </citation>
    <scope>NUCLEOTIDE SEQUENCE [LARGE SCALE GENOMIC DNA]</scope>
</reference>
<dbReference type="CDD" id="cd16010">
    <property type="entry name" value="iPGM"/>
    <property type="match status" value="1"/>
</dbReference>
<dbReference type="GO" id="GO:0005829">
    <property type="term" value="C:cytosol"/>
    <property type="evidence" value="ECO:0007669"/>
    <property type="project" value="TreeGrafter"/>
</dbReference>
<comment type="function">
    <text evidence="3 10">Catalyzes the interconversion of 2-phosphoglycerate and 3-phosphoglycerate.</text>
</comment>
<protein>
    <recommendedName>
        <fullName evidence="10 11">2,3-bisphosphoglycerate-independent phosphoglycerate mutase</fullName>
        <shortName evidence="10">BPG-independent PGAM</shortName>
        <shortName evidence="10">Phosphoglyceromutase</shortName>
        <shortName evidence="10">iPGM</shortName>
        <ecNumber evidence="10 11">5.4.2.12</ecNumber>
    </recommendedName>
</protein>
<evidence type="ECO:0000256" key="8">
    <source>
        <dbReference type="ARBA" id="ARBA00023211"/>
    </source>
</evidence>
<feature type="domain" description="BPG-independent PGAM N-terminal" evidence="15">
    <location>
        <begin position="83"/>
        <end position="322"/>
    </location>
</feature>
<dbReference type="GO" id="GO:0006096">
    <property type="term" value="P:glycolytic process"/>
    <property type="evidence" value="ECO:0007669"/>
    <property type="project" value="UniProtKB-UniRule"/>
</dbReference>
<evidence type="ECO:0000313" key="16">
    <source>
        <dbReference type="EMBL" id="OGY16900.1"/>
    </source>
</evidence>
<evidence type="ECO:0000256" key="1">
    <source>
        <dbReference type="ARBA" id="ARBA00000370"/>
    </source>
</evidence>
<dbReference type="FunFam" id="3.40.1450.10:FF:000002">
    <property type="entry name" value="2,3-bisphosphoglycerate-independent phosphoglycerate mutase"/>
    <property type="match status" value="1"/>
</dbReference>
<dbReference type="InterPro" id="IPR006124">
    <property type="entry name" value="Metalloenzyme"/>
</dbReference>
<feature type="binding site" evidence="13">
    <location>
        <position position="13"/>
    </location>
    <ligand>
        <name>Mn(2+)</name>
        <dbReference type="ChEBI" id="CHEBI:29035"/>
        <label>2</label>
    </ligand>
</feature>
<feature type="binding site" evidence="10 12">
    <location>
        <position position="186"/>
    </location>
    <ligand>
        <name>substrate</name>
    </ligand>
</feature>
<dbReference type="Pfam" id="PF06415">
    <property type="entry name" value="iPGM_N"/>
    <property type="match status" value="1"/>
</dbReference>
<dbReference type="SUPFAM" id="SSF64158">
    <property type="entry name" value="2,3-Bisphosphoglycerate-independent phosphoglycerate mutase, substrate-binding domain"/>
    <property type="match status" value="1"/>
</dbReference>
<name>A0A1G1VNC5_9BACT</name>
<keyword evidence="8 13" id="KW-0464">Manganese</keyword>
<keyword evidence="6 13" id="KW-0479">Metal-binding</keyword>
<comment type="catalytic activity">
    <reaction evidence="1 10">
        <text>(2R)-2-phosphoglycerate = (2R)-3-phosphoglycerate</text>
        <dbReference type="Rhea" id="RHEA:15901"/>
        <dbReference type="ChEBI" id="CHEBI:58272"/>
        <dbReference type="ChEBI" id="CHEBI:58289"/>
        <dbReference type="EC" id="5.4.2.12"/>
    </reaction>
</comment>
<dbReference type="SUPFAM" id="SSF53649">
    <property type="entry name" value="Alkaline phosphatase-like"/>
    <property type="match status" value="1"/>
</dbReference>
<comment type="subunit">
    <text evidence="10">Monomer.</text>
</comment>
<feature type="binding site" evidence="13">
    <location>
        <position position="424"/>
    </location>
    <ligand>
        <name>Mn(2+)</name>
        <dbReference type="ChEBI" id="CHEBI:29035"/>
        <label>1</label>
    </ligand>
</feature>
<dbReference type="EMBL" id="MHCH01000037">
    <property type="protein sequence ID" value="OGY16900.1"/>
    <property type="molecule type" value="Genomic_DNA"/>
</dbReference>
<dbReference type="Gene3D" id="3.40.1450.10">
    <property type="entry name" value="BPG-independent phosphoglycerate mutase, domain B"/>
    <property type="match status" value="1"/>
</dbReference>
<dbReference type="PANTHER" id="PTHR31637">
    <property type="entry name" value="2,3-BISPHOSPHOGLYCERATE-INDEPENDENT PHOSPHOGLYCERATE MUTASE"/>
    <property type="match status" value="1"/>
</dbReference>
<dbReference type="GO" id="GO:0030145">
    <property type="term" value="F:manganese ion binding"/>
    <property type="evidence" value="ECO:0007669"/>
    <property type="project" value="InterPro"/>
</dbReference>
<sequence length="534" mass="58684">MNTTSPLILIILDGWGIAAPGPGNAITLSQIPNFNRFWNSFPHTQLAASGEAVGLPPHENGNTETGHLNLGAGHIVYQDLPRINLSIADGNFFNNPAFLSAINHAKTRSSRLHLMGLVGLGTVHSNLDHIFALLRLAKTWQLPTVYLHLFTDGRDSPPNSALAFIDQVEANCHALGLGQIASLTGRYYAMDRDHRWDRTQASYLALTEGSHLTAPDAPTAITAAYTRQETDEFIQPTTIIPDGVIRDNDAVIFFNYRIDRPRQLTKAFVLPDFETSAARSLAFDPYAVKYFKSHLKQAPVLTPFHRQKVLHHLFFATMTEYEQGLPVAVAFPPQVIENPLGRVISEANLSQLRLTETEKERFVTYYFNGQREQPFPGEDRLIIPSPPVATYDLQPEMATATLTQTLSDHLRDYPVIIVNFPSPDMVAHTGNLTATIKACATVDTALGQITDRVLSLGGHTLITADHGNAEELINLRTGAVDTEHSSNPVPFILVSRTVTAPQTLQSGILADVAPTILKLLHLPQPSQMTGRSLL</sequence>
<evidence type="ECO:0000256" key="11">
    <source>
        <dbReference type="NCBIfam" id="TIGR01307"/>
    </source>
</evidence>
<dbReference type="AlphaFoldDB" id="A0A1G1VNC5"/>
<feature type="binding site" evidence="13">
    <location>
        <position position="466"/>
    </location>
    <ligand>
        <name>Mn(2+)</name>
        <dbReference type="ChEBI" id="CHEBI:29035"/>
        <label>2</label>
    </ligand>
</feature>
<comment type="pathway">
    <text evidence="4 10">Carbohydrate degradation; glycolysis; pyruvate from D-glyceraldehyde 3-phosphate: step 3/5.</text>
</comment>
<dbReference type="EC" id="5.4.2.12" evidence="10 11"/>
<evidence type="ECO:0000259" key="14">
    <source>
        <dbReference type="Pfam" id="PF01676"/>
    </source>
</evidence>
<gene>
    <name evidence="10" type="primary">gpmI</name>
    <name evidence="16" type="ORF">A2784_03080</name>
</gene>
<feature type="domain" description="Metalloenzyme" evidence="14">
    <location>
        <begin position="6"/>
        <end position="523"/>
    </location>
</feature>
<evidence type="ECO:0000256" key="4">
    <source>
        <dbReference type="ARBA" id="ARBA00004798"/>
    </source>
</evidence>
<feature type="binding site" evidence="10 12">
    <location>
        <begin position="257"/>
        <end position="260"/>
    </location>
    <ligand>
        <name>substrate</name>
    </ligand>
</feature>
<organism evidence="16 17">
    <name type="scientific">Candidatus Chisholmbacteria bacterium RIFCSPHIGHO2_01_FULL_48_12</name>
    <dbReference type="NCBI Taxonomy" id="1797589"/>
    <lineage>
        <taxon>Bacteria</taxon>
        <taxon>Candidatus Chisholmiibacteriota</taxon>
    </lineage>
</organism>
<evidence type="ECO:0000256" key="10">
    <source>
        <dbReference type="HAMAP-Rule" id="MF_01038"/>
    </source>
</evidence>